<dbReference type="EMBL" id="JH921441">
    <property type="protein sequence ID" value="EKD15510.1"/>
    <property type="molecule type" value="Genomic_DNA"/>
</dbReference>
<dbReference type="Pfam" id="PF02777">
    <property type="entry name" value="Sod_Fe_C"/>
    <property type="match status" value="2"/>
</dbReference>
<dbReference type="FunCoup" id="K1WDK8">
    <property type="interactions" value="103"/>
</dbReference>
<comment type="function">
    <text evidence="1">Component of the mitochondrial ribosome (mitoribosome), a dedicated translation machinery responsible for the synthesis of mitochondrial genome-encoded proteins, including at least some of the essential transmembrane subunits of the mitochondrial respiratory chain. The mitoribosomes are attached to the mitochondrial inner membrane and translation products are cotranslationally integrated into the membrane.</text>
</comment>
<dbReference type="HOGENOM" id="CLU_057349_1_0_1"/>
<evidence type="ECO:0000259" key="2">
    <source>
        <dbReference type="Pfam" id="PF02777"/>
    </source>
</evidence>
<dbReference type="AlphaFoldDB" id="K1WDK8"/>
<organism evidence="3 4">
    <name type="scientific">Marssonina brunnea f. sp. multigermtubi (strain MB_m1)</name>
    <name type="common">Marssonina leaf spot fungus</name>
    <dbReference type="NCBI Taxonomy" id="1072389"/>
    <lineage>
        <taxon>Eukaryota</taxon>
        <taxon>Fungi</taxon>
        <taxon>Dikarya</taxon>
        <taxon>Ascomycota</taxon>
        <taxon>Pezizomycotina</taxon>
        <taxon>Leotiomycetes</taxon>
        <taxon>Helotiales</taxon>
        <taxon>Drepanopezizaceae</taxon>
        <taxon>Drepanopeziza</taxon>
    </lineage>
</organism>
<dbReference type="eggNOG" id="KOG0876">
    <property type="taxonomic scope" value="Eukaryota"/>
</dbReference>
<evidence type="ECO:0000313" key="4">
    <source>
        <dbReference type="Proteomes" id="UP000006753"/>
    </source>
</evidence>
<dbReference type="InterPro" id="IPR036314">
    <property type="entry name" value="SOD_C_sf"/>
</dbReference>
<accession>K1WDK8</accession>
<dbReference type="InterPro" id="IPR019832">
    <property type="entry name" value="Mn/Fe_SOD_C"/>
</dbReference>
<dbReference type="GO" id="GO:0004784">
    <property type="term" value="F:superoxide dismutase activity"/>
    <property type="evidence" value="ECO:0007669"/>
    <property type="project" value="InterPro"/>
</dbReference>
<dbReference type="Gene3D" id="3.55.40.20">
    <property type="entry name" value="Iron/manganese superoxide dismutase, C-terminal domain"/>
    <property type="match status" value="1"/>
</dbReference>
<dbReference type="SUPFAM" id="SSF46609">
    <property type="entry name" value="Fe,Mn superoxide dismutase (SOD), N-terminal domain"/>
    <property type="match status" value="1"/>
</dbReference>
<evidence type="ECO:0000256" key="1">
    <source>
        <dbReference type="ARBA" id="ARBA00037226"/>
    </source>
</evidence>
<dbReference type="GO" id="GO:0046872">
    <property type="term" value="F:metal ion binding"/>
    <property type="evidence" value="ECO:0007669"/>
    <property type="project" value="InterPro"/>
</dbReference>
<dbReference type="KEGG" id="mbe:MBM_06138"/>
<protein>
    <submittedName>
        <fullName evidence="3">Manganese superoxide dismutase</fullName>
    </submittedName>
</protein>
<dbReference type="GO" id="GO:0005737">
    <property type="term" value="C:cytoplasm"/>
    <property type="evidence" value="ECO:0007669"/>
    <property type="project" value="TreeGrafter"/>
</dbReference>
<dbReference type="PANTHER" id="PTHR43595">
    <property type="entry name" value="37S RIBOSOMAL PROTEIN S26, MITOCHONDRIAL"/>
    <property type="match status" value="1"/>
</dbReference>
<dbReference type="InParanoid" id="K1WDK8"/>
<dbReference type="STRING" id="1072389.K1WDK8"/>
<dbReference type="InterPro" id="IPR036324">
    <property type="entry name" value="Mn/Fe_SOD_N_sf"/>
</dbReference>
<dbReference type="SUPFAM" id="SSF54719">
    <property type="entry name" value="Fe,Mn superoxide dismutase (SOD), C-terminal domain"/>
    <property type="match status" value="1"/>
</dbReference>
<evidence type="ECO:0000313" key="3">
    <source>
        <dbReference type="EMBL" id="EKD15510.1"/>
    </source>
</evidence>
<feature type="domain" description="Manganese/iron superoxide dismutase C-terminal" evidence="2">
    <location>
        <begin position="116"/>
        <end position="168"/>
    </location>
</feature>
<dbReference type="OMA" id="MTAREPN"/>
<keyword evidence="4" id="KW-1185">Reference proteome</keyword>
<name>K1WDK8_MARBU</name>
<reference evidence="3 4" key="1">
    <citation type="journal article" date="2012" name="BMC Genomics">
        <title>Sequencing the genome of Marssonina brunnea reveals fungus-poplar co-evolution.</title>
        <authorList>
            <person name="Zhu S."/>
            <person name="Cao Y.-Z."/>
            <person name="Jiang C."/>
            <person name="Tan B.-Y."/>
            <person name="Wang Z."/>
            <person name="Feng S."/>
            <person name="Zhang L."/>
            <person name="Su X.-H."/>
            <person name="Brejova B."/>
            <person name="Vinar T."/>
            <person name="Xu M."/>
            <person name="Wang M.-X."/>
            <person name="Zhang S.-G."/>
            <person name="Huang M.-R."/>
            <person name="Wu R."/>
            <person name="Zhou Y."/>
        </authorList>
    </citation>
    <scope>NUCLEOTIDE SEQUENCE [LARGE SCALE GENOMIC DNA]</scope>
    <source>
        <strain evidence="3 4">MB_m1</strain>
    </source>
</reference>
<gene>
    <name evidence="3" type="ORF">MBM_06138</name>
</gene>
<dbReference type="PANTHER" id="PTHR43595:SF2">
    <property type="entry name" value="SMALL RIBOSOMAL SUBUNIT PROTEIN MS42"/>
    <property type="match status" value="1"/>
</dbReference>
<dbReference type="OrthoDB" id="275227at2759"/>
<proteinExistence type="predicted"/>
<sequence>MLRPLLPRTRHCLRIFQRSLHSVPAINPAFKDGVPGLLSVHGFDMAWTQYQSLMIDKLNLVAGETANQKTETIAIRYARDPASAPIFNYASMAFNNHFFFESLSSTGIVPIPEILRLELEKSFGSIETLRKEFIATANAMFGPGFVWLMRSPRGKYSLLCTYLAGSPFPAAHYRQQPVDMNTEDRTVSESIRRLQREGASNQVGAHGPLSQGKFAPGGADLTPVLCINTWEHVYLADYGVGAGGVGGKKAYAQSWWYAIDWQVVTNRAGPKPSTTNFQI</sequence>
<dbReference type="Proteomes" id="UP000006753">
    <property type="component" value="Unassembled WGS sequence"/>
</dbReference>
<feature type="domain" description="Manganese/iron superoxide dismutase C-terminal" evidence="2">
    <location>
        <begin position="221"/>
        <end position="267"/>
    </location>
</feature>